<dbReference type="PROSITE" id="PS51186">
    <property type="entry name" value="GNAT"/>
    <property type="match status" value="1"/>
</dbReference>
<dbReference type="GO" id="GO:0007064">
    <property type="term" value="P:mitotic sister chromatid cohesion"/>
    <property type="evidence" value="ECO:0007669"/>
    <property type="project" value="TreeGrafter"/>
</dbReference>
<dbReference type="GO" id="GO:0061733">
    <property type="term" value="F:protein-lysine-acetyltransferase activity"/>
    <property type="evidence" value="ECO:0007669"/>
    <property type="project" value="TreeGrafter"/>
</dbReference>
<dbReference type="InterPro" id="IPR028009">
    <property type="entry name" value="ESCO_Acetyltransf_dom"/>
</dbReference>
<evidence type="ECO:0000256" key="9">
    <source>
        <dbReference type="ARBA" id="ARBA00023306"/>
    </source>
</evidence>
<dbReference type="PANTHER" id="PTHR45884">
    <property type="entry name" value="N-ACETYLTRANSFERASE ECO"/>
    <property type="match status" value="1"/>
</dbReference>
<reference evidence="14" key="1">
    <citation type="journal article" date="2013" name="Genome Announc.">
        <title>Genome sequence of the food spoilage yeast Zygosaccharomyces bailii CLIB 213(T).</title>
        <authorList>
            <person name="Galeote V."/>
            <person name="Bigey F."/>
            <person name="Devillers H."/>
            <person name="Neuveglise C."/>
            <person name="Dequin S."/>
        </authorList>
    </citation>
    <scope>NUCLEOTIDE SEQUENCE [LARGE SCALE GENOMIC DNA]</scope>
    <source>
        <strain evidence="14">CLIB 213 / ATCC 58445 / CBS 680 / CCRC 21525 / NBRC 1098 / NCYC 1416 / NRRL Y-2227</strain>
    </source>
</reference>
<dbReference type="SUPFAM" id="SSF55729">
    <property type="entry name" value="Acyl-CoA N-acyltransferases (Nat)"/>
    <property type="match status" value="1"/>
</dbReference>
<dbReference type="Pfam" id="PF13880">
    <property type="entry name" value="Acetyltransf_13"/>
    <property type="match status" value="1"/>
</dbReference>
<keyword evidence="7" id="KW-0862">Zinc</keyword>
<comment type="subcellular location">
    <subcellularLocation>
        <location evidence="1">Nucleus</location>
    </subcellularLocation>
</comment>
<keyword evidence="9" id="KW-0131">Cell cycle</keyword>
<evidence type="ECO:0000259" key="12">
    <source>
        <dbReference type="PROSITE" id="PS51186"/>
    </source>
</evidence>
<evidence type="ECO:0000256" key="4">
    <source>
        <dbReference type="ARBA" id="ARBA00022679"/>
    </source>
</evidence>
<dbReference type="AlphaFoldDB" id="A0A8J2X542"/>
<dbReference type="GO" id="GO:0000785">
    <property type="term" value="C:chromatin"/>
    <property type="evidence" value="ECO:0007669"/>
    <property type="project" value="TreeGrafter"/>
</dbReference>
<feature type="domain" description="N-acetyltransferase" evidence="12">
    <location>
        <begin position="102"/>
        <end position="259"/>
    </location>
</feature>
<dbReference type="EMBL" id="HG316466">
    <property type="protein sequence ID" value="CDF91669.1"/>
    <property type="molecule type" value="Genomic_DNA"/>
</dbReference>
<evidence type="ECO:0000256" key="5">
    <source>
        <dbReference type="ARBA" id="ARBA00022723"/>
    </source>
</evidence>
<evidence type="ECO:0000256" key="10">
    <source>
        <dbReference type="ARBA" id="ARBA00023315"/>
    </source>
</evidence>
<keyword evidence="6" id="KW-0863">Zinc-finger</keyword>
<proteinExistence type="inferred from homology"/>
<evidence type="ECO:0000313" key="14">
    <source>
        <dbReference type="Proteomes" id="UP000019375"/>
    </source>
</evidence>
<dbReference type="InterPro" id="IPR000182">
    <property type="entry name" value="GNAT_dom"/>
</dbReference>
<comment type="similarity">
    <text evidence="2">Belongs to the acetyltransferase family. ECO subfamily.</text>
</comment>
<dbReference type="Proteomes" id="UP000019375">
    <property type="component" value="Unassembled WGS sequence"/>
</dbReference>
<evidence type="ECO:0000256" key="1">
    <source>
        <dbReference type="ARBA" id="ARBA00004123"/>
    </source>
</evidence>
<sequence length="259" mass="29030">MASRRSKATGKKGPKLVQSRLQIGPQHKLTKCSKCEMSYSPSVIDDVATHANYHDLHLKGKKWSSNWGAVVSINPSNESLLLTPPPSSSKAGTSRLRDERIVMLRPDHQAELRTTLKIMDIVNDELHAPHNENDFWSNPDGTGRAFLYIKGGRAVAVLTIEILEPARCRWMVYEDRSIVQRVQPCFTLGISRIWVCRTQRNCGIATKLLEAARANTIYGKTVERWAMAWSQPTDSGGKLASYYNGVKHKSGKLLIPCYL</sequence>
<dbReference type="Pfam" id="PF13878">
    <property type="entry name" value="zf-C2H2_3"/>
    <property type="match status" value="1"/>
</dbReference>
<dbReference type="GO" id="GO:0008270">
    <property type="term" value="F:zinc ion binding"/>
    <property type="evidence" value="ECO:0007669"/>
    <property type="project" value="UniProtKB-KW"/>
</dbReference>
<dbReference type="PANTHER" id="PTHR45884:SF2">
    <property type="entry name" value="N-ACETYLTRANSFERASE ECO"/>
    <property type="match status" value="1"/>
</dbReference>
<evidence type="ECO:0000256" key="3">
    <source>
        <dbReference type="ARBA" id="ARBA00022043"/>
    </source>
</evidence>
<keyword evidence="8" id="KW-0539">Nucleus</keyword>
<keyword evidence="4" id="KW-0808">Transferase</keyword>
<dbReference type="InterPro" id="IPR028005">
    <property type="entry name" value="AcTrfase_ESCO_Znf_dom"/>
</dbReference>
<evidence type="ECO:0000256" key="2">
    <source>
        <dbReference type="ARBA" id="ARBA00005816"/>
    </source>
</evidence>
<keyword evidence="14" id="KW-1185">Reference proteome</keyword>
<evidence type="ECO:0000313" key="13">
    <source>
        <dbReference type="EMBL" id="CDF91669.1"/>
    </source>
</evidence>
<evidence type="ECO:0000256" key="8">
    <source>
        <dbReference type="ARBA" id="ARBA00023242"/>
    </source>
</evidence>
<dbReference type="GO" id="GO:0005634">
    <property type="term" value="C:nucleus"/>
    <property type="evidence" value="ECO:0007669"/>
    <property type="project" value="UniProtKB-SubCell"/>
</dbReference>
<accession>A0A8J2X542</accession>
<keyword evidence="5" id="KW-0479">Metal-binding</keyword>
<keyword evidence="10" id="KW-0012">Acyltransferase</keyword>
<name>A0A8J2X542_ZYGB2</name>
<evidence type="ECO:0000256" key="6">
    <source>
        <dbReference type="ARBA" id="ARBA00022771"/>
    </source>
</evidence>
<dbReference type="OrthoDB" id="428854at2759"/>
<evidence type="ECO:0000256" key="11">
    <source>
        <dbReference type="ARBA" id="ARBA00032212"/>
    </source>
</evidence>
<evidence type="ECO:0000256" key="7">
    <source>
        <dbReference type="ARBA" id="ARBA00022833"/>
    </source>
</evidence>
<gene>
    <name evidence="13" type="ORF">BN860_00826g</name>
</gene>
<protein>
    <recommendedName>
        <fullName evidence="3">N-acetyltransferase ECO1</fullName>
    </recommendedName>
    <alternativeName>
        <fullName evidence="11">Establishment of cohesion protein 1</fullName>
    </alternativeName>
</protein>
<organism evidence="13 14">
    <name type="scientific">Zygosaccharomyces bailii (strain CLIB 213 / ATCC 58445 / CBS 680 / BCRC 21525 / NBRC 1098 / NCYC 1416 / NRRL Y-2227)</name>
    <dbReference type="NCBI Taxonomy" id="1333698"/>
    <lineage>
        <taxon>Eukaryota</taxon>
        <taxon>Fungi</taxon>
        <taxon>Dikarya</taxon>
        <taxon>Ascomycota</taxon>
        <taxon>Saccharomycotina</taxon>
        <taxon>Saccharomycetes</taxon>
        <taxon>Saccharomycetales</taxon>
        <taxon>Saccharomycetaceae</taxon>
        <taxon>Zygosaccharomyces</taxon>
    </lineage>
</organism>
<dbReference type="InterPro" id="IPR016181">
    <property type="entry name" value="Acyl_CoA_acyltransferase"/>
</dbReference>